<organism evidence="1 2">
    <name type="scientific">Nematocida ausubeli (strain ATCC PRA-371 / ERTm2)</name>
    <name type="common">Nematode killer fungus</name>
    <dbReference type="NCBI Taxonomy" id="1913371"/>
    <lineage>
        <taxon>Eukaryota</taxon>
        <taxon>Fungi</taxon>
        <taxon>Fungi incertae sedis</taxon>
        <taxon>Microsporidia</taxon>
        <taxon>Nematocida</taxon>
    </lineage>
</organism>
<dbReference type="AlphaFoldDB" id="A0A086J407"/>
<evidence type="ECO:0000313" key="1">
    <source>
        <dbReference type="EMBL" id="KFG26875.1"/>
    </source>
</evidence>
<evidence type="ECO:0000313" key="2">
    <source>
        <dbReference type="Proteomes" id="UP000054524"/>
    </source>
</evidence>
<gene>
    <name evidence="1" type="ORF">NESG_01031</name>
</gene>
<sequence length="153" mass="17914">MQKKDSSRIKNLIIHSAILDLYYKQNKCEPLGEVLNKMNTLNRFTLIEVICAKIYSSSVITYLPQYTGLEIFFTACIIFKKYWNDFSLKNIEETSNDIVGIKKLNRIEMAILELIKYDVHITKEQIQKEIELERNVDVNYKEAMSSIAVHVMQ</sequence>
<dbReference type="HOGENOM" id="CLU_1713774_0_0_1"/>
<comment type="caution">
    <text evidence="1">The sequence shown here is derived from an EMBL/GenBank/DDBJ whole genome shotgun (WGS) entry which is preliminary data.</text>
</comment>
<dbReference type="Gene3D" id="1.10.472.10">
    <property type="entry name" value="Cyclin-like"/>
    <property type="match status" value="1"/>
</dbReference>
<keyword evidence="2" id="KW-1185">Reference proteome</keyword>
<name>A0A086J407_NEMA1</name>
<dbReference type="RefSeq" id="XP_052905430.1">
    <property type="nucleotide sequence ID" value="XM_053048670.1"/>
</dbReference>
<dbReference type="EMBL" id="AKIJ01000002">
    <property type="protein sequence ID" value="KFG26875.1"/>
    <property type="molecule type" value="Genomic_DNA"/>
</dbReference>
<dbReference type="OrthoDB" id="10250320at2759"/>
<evidence type="ECO:0008006" key="3">
    <source>
        <dbReference type="Google" id="ProtNLM"/>
    </source>
</evidence>
<reference evidence="1 2" key="1">
    <citation type="journal article" date="2014" name="Genome Announc.">
        <title>Genome Sequence of the Microsporidian Species Nematocida sp1 Strain ERTm6 (ATCC PRA-372).</title>
        <authorList>
            <person name="Bakowski M.A."/>
            <person name="Priest M."/>
            <person name="Young S."/>
            <person name="Cuomo C.A."/>
            <person name="Troemel E.R."/>
        </authorList>
    </citation>
    <scope>NUCLEOTIDE SEQUENCE [LARGE SCALE GENOMIC DNA]</scope>
    <source>
        <strain evidence="1 2">ERTm6</strain>
    </source>
</reference>
<proteinExistence type="predicted"/>
<dbReference type="Proteomes" id="UP000054524">
    <property type="component" value="Unassembled WGS sequence"/>
</dbReference>
<accession>A0A086J407</accession>
<protein>
    <recommendedName>
        <fullName evidence="3">Cyclin N-terminal domain-containing protein</fullName>
    </recommendedName>
</protein>
<dbReference type="GeneID" id="77676004"/>